<dbReference type="EMBL" id="JACHMG010000001">
    <property type="protein sequence ID" value="MBB4689389.1"/>
    <property type="molecule type" value="Genomic_DNA"/>
</dbReference>
<dbReference type="InterPro" id="IPR000873">
    <property type="entry name" value="AMP-dep_synth/lig_dom"/>
</dbReference>
<dbReference type="PANTHER" id="PTHR43201">
    <property type="entry name" value="ACYL-COA SYNTHETASE"/>
    <property type="match status" value="1"/>
</dbReference>
<accession>A0A840J6Q2</accession>
<dbReference type="Proteomes" id="UP000581769">
    <property type="component" value="Unassembled WGS sequence"/>
</dbReference>
<sequence length="536" mass="57221">MSVAALAGKVTETVRSIEVMRRAGLVPFPRLDEGLRSLAAVRRYGPFAGACHIAARRDSSAIAVADERGPLTFKQLDDQSNALARAWSQRGLGPGTVIAALCRDHRGLVLAMAASGKLGAPLLLMNTGFAKPQLADVAKREKVRALVYDEEFTGLLDAVPDVERYLAWVDEPGEQDIPLLDELIAGTDDRPVAAPAKPGGFVLLTSGTTGTPKGAPRPHTSALASAQFLDRIPLRSGEATYLGAPLFHATGLSQAILSFALGCKVVLRRKFDPEATLKGVAEHRCTALVLVPTMLQRMVDLPEEIRAKYDTSCLRIIFVAGSALSPDLGNRASAAFGDVVHNLYGSTEVAVASVATPQDWRRAPGTVGRPPVGCRVVLYDEHGKQITEPDVTGRVFVGSGLSFGGYTDGRNKEIIDGLLSSGDVGHFDAEGLLFIDGRDDEMIVSGGENVFPVEVENLLVEHAEVVEAAVLGVADDEFGQRLKAFVVRTGGSALDAEAVRDYVKANLARYKVPRDVEFLDELPRNATGKVLRAQLS</sequence>
<dbReference type="GO" id="GO:0006631">
    <property type="term" value="P:fatty acid metabolic process"/>
    <property type="evidence" value="ECO:0007669"/>
    <property type="project" value="TreeGrafter"/>
</dbReference>
<dbReference type="RefSeq" id="WP_184783936.1">
    <property type="nucleotide sequence ID" value="NZ_JACHMG010000001.1"/>
</dbReference>
<evidence type="ECO:0000259" key="3">
    <source>
        <dbReference type="Pfam" id="PF00501"/>
    </source>
</evidence>
<dbReference type="InterPro" id="IPR025110">
    <property type="entry name" value="AMP-bd_C"/>
</dbReference>
<dbReference type="PROSITE" id="PS00455">
    <property type="entry name" value="AMP_BINDING"/>
    <property type="match status" value="1"/>
</dbReference>
<dbReference type="PANTHER" id="PTHR43201:SF5">
    <property type="entry name" value="MEDIUM-CHAIN ACYL-COA LIGASE ACSF2, MITOCHONDRIAL"/>
    <property type="match status" value="1"/>
</dbReference>
<proteinExistence type="inferred from homology"/>
<dbReference type="Gene3D" id="3.40.50.12780">
    <property type="entry name" value="N-terminal domain of ligase-like"/>
    <property type="match status" value="1"/>
</dbReference>
<dbReference type="EC" id="6.2.1.-" evidence="5"/>
<dbReference type="FunFam" id="3.30.300.30:FF:000008">
    <property type="entry name" value="2,3-dihydroxybenzoate-AMP ligase"/>
    <property type="match status" value="1"/>
</dbReference>
<name>A0A840J6Q2_9PSEU</name>
<dbReference type="AlphaFoldDB" id="A0A840J6Q2"/>
<dbReference type="InterPro" id="IPR020845">
    <property type="entry name" value="AMP-binding_CS"/>
</dbReference>
<reference evidence="5 6" key="1">
    <citation type="submission" date="2020-08" db="EMBL/GenBank/DDBJ databases">
        <title>Sequencing the genomes of 1000 actinobacteria strains.</title>
        <authorList>
            <person name="Klenk H.-P."/>
        </authorList>
    </citation>
    <scope>NUCLEOTIDE SEQUENCE [LARGE SCALE GENOMIC DNA]</scope>
    <source>
        <strain evidence="5 6">DSM 45859</strain>
    </source>
</reference>
<dbReference type="Pfam" id="PF13193">
    <property type="entry name" value="AMP-binding_C"/>
    <property type="match status" value="1"/>
</dbReference>
<dbReference type="Gene3D" id="3.30.300.30">
    <property type="match status" value="1"/>
</dbReference>
<feature type="domain" description="AMP-binding enzyme C-terminal" evidence="4">
    <location>
        <begin position="454"/>
        <end position="529"/>
    </location>
</feature>
<keyword evidence="6" id="KW-1185">Reference proteome</keyword>
<comment type="caution">
    <text evidence="5">The sequence shown here is derived from an EMBL/GenBank/DDBJ whole genome shotgun (WGS) entry which is preliminary data.</text>
</comment>
<dbReference type="InterPro" id="IPR045851">
    <property type="entry name" value="AMP-bd_C_sf"/>
</dbReference>
<evidence type="ECO:0000256" key="2">
    <source>
        <dbReference type="ARBA" id="ARBA00022598"/>
    </source>
</evidence>
<dbReference type="InterPro" id="IPR042099">
    <property type="entry name" value="ANL_N_sf"/>
</dbReference>
<keyword evidence="2 5" id="KW-0436">Ligase</keyword>
<protein>
    <submittedName>
        <fullName evidence="5">Fatty-acyl-CoA synthase</fullName>
        <ecNumber evidence="5">6.2.1.-</ecNumber>
    </submittedName>
</protein>
<dbReference type="Pfam" id="PF00501">
    <property type="entry name" value="AMP-binding"/>
    <property type="match status" value="1"/>
</dbReference>
<gene>
    <name evidence="5" type="ORF">BJY18_006874</name>
</gene>
<evidence type="ECO:0000259" key="4">
    <source>
        <dbReference type="Pfam" id="PF13193"/>
    </source>
</evidence>
<feature type="domain" description="AMP-dependent synthetase/ligase" evidence="3">
    <location>
        <begin position="54"/>
        <end position="406"/>
    </location>
</feature>
<dbReference type="SUPFAM" id="SSF56801">
    <property type="entry name" value="Acetyl-CoA synthetase-like"/>
    <property type="match status" value="1"/>
</dbReference>
<evidence type="ECO:0000313" key="5">
    <source>
        <dbReference type="EMBL" id="MBB4689389.1"/>
    </source>
</evidence>
<dbReference type="CDD" id="cd04433">
    <property type="entry name" value="AFD_class_I"/>
    <property type="match status" value="1"/>
</dbReference>
<organism evidence="5 6">
    <name type="scientific">Amycolatopsis jiangsuensis</name>
    <dbReference type="NCBI Taxonomy" id="1181879"/>
    <lineage>
        <taxon>Bacteria</taxon>
        <taxon>Bacillati</taxon>
        <taxon>Actinomycetota</taxon>
        <taxon>Actinomycetes</taxon>
        <taxon>Pseudonocardiales</taxon>
        <taxon>Pseudonocardiaceae</taxon>
        <taxon>Amycolatopsis</taxon>
    </lineage>
</organism>
<dbReference type="GO" id="GO:0031956">
    <property type="term" value="F:medium-chain fatty acid-CoA ligase activity"/>
    <property type="evidence" value="ECO:0007669"/>
    <property type="project" value="TreeGrafter"/>
</dbReference>
<evidence type="ECO:0000256" key="1">
    <source>
        <dbReference type="ARBA" id="ARBA00006432"/>
    </source>
</evidence>
<comment type="similarity">
    <text evidence="1">Belongs to the ATP-dependent AMP-binding enzyme family.</text>
</comment>
<evidence type="ECO:0000313" key="6">
    <source>
        <dbReference type="Proteomes" id="UP000581769"/>
    </source>
</evidence>